<keyword evidence="4" id="KW-1185">Reference proteome</keyword>
<dbReference type="OrthoDB" id="3349377at2759"/>
<proteinExistence type="predicted"/>
<gene>
    <name evidence="3" type="ORF">SISSUDRAFT_1061783</name>
</gene>
<feature type="transmembrane region" description="Helical" evidence="2">
    <location>
        <begin position="33"/>
        <end position="55"/>
    </location>
</feature>
<keyword evidence="2" id="KW-0812">Transmembrane</keyword>
<keyword evidence="2" id="KW-1133">Transmembrane helix</keyword>
<evidence type="ECO:0000313" key="4">
    <source>
        <dbReference type="Proteomes" id="UP000076798"/>
    </source>
</evidence>
<name>A0A166DKN7_9AGAM</name>
<feature type="region of interest" description="Disordered" evidence="1">
    <location>
        <begin position="159"/>
        <end position="178"/>
    </location>
</feature>
<protein>
    <submittedName>
        <fullName evidence="3">Uncharacterized protein</fullName>
    </submittedName>
</protein>
<keyword evidence="2" id="KW-0472">Membrane</keyword>
<organism evidence="3 4">
    <name type="scientific">Sistotremastrum suecicum HHB10207 ss-3</name>
    <dbReference type="NCBI Taxonomy" id="1314776"/>
    <lineage>
        <taxon>Eukaryota</taxon>
        <taxon>Fungi</taxon>
        <taxon>Dikarya</taxon>
        <taxon>Basidiomycota</taxon>
        <taxon>Agaricomycotina</taxon>
        <taxon>Agaricomycetes</taxon>
        <taxon>Sistotremastrales</taxon>
        <taxon>Sistotremastraceae</taxon>
        <taxon>Sistotremastrum</taxon>
    </lineage>
</organism>
<evidence type="ECO:0000313" key="3">
    <source>
        <dbReference type="EMBL" id="KZT38633.1"/>
    </source>
</evidence>
<reference evidence="3 4" key="1">
    <citation type="journal article" date="2016" name="Mol. Biol. Evol.">
        <title>Comparative Genomics of Early-Diverging Mushroom-Forming Fungi Provides Insights into the Origins of Lignocellulose Decay Capabilities.</title>
        <authorList>
            <person name="Nagy L.G."/>
            <person name="Riley R."/>
            <person name="Tritt A."/>
            <person name="Adam C."/>
            <person name="Daum C."/>
            <person name="Floudas D."/>
            <person name="Sun H."/>
            <person name="Yadav J.S."/>
            <person name="Pangilinan J."/>
            <person name="Larsson K.H."/>
            <person name="Matsuura K."/>
            <person name="Barry K."/>
            <person name="Labutti K."/>
            <person name="Kuo R."/>
            <person name="Ohm R.A."/>
            <person name="Bhattacharya S.S."/>
            <person name="Shirouzu T."/>
            <person name="Yoshinaga Y."/>
            <person name="Martin F.M."/>
            <person name="Grigoriev I.V."/>
            <person name="Hibbett D.S."/>
        </authorList>
    </citation>
    <scope>NUCLEOTIDE SEQUENCE [LARGE SCALE GENOMIC DNA]</scope>
    <source>
        <strain evidence="3 4">HHB10207 ss-3</strain>
    </source>
</reference>
<dbReference type="AlphaFoldDB" id="A0A166DKN7"/>
<dbReference type="Proteomes" id="UP000076798">
    <property type="component" value="Unassembled WGS sequence"/>
</dbReference>
<evidence type="ECO:0000256" key="1">
    <source>
        <dbReference type="SAM" id="MobiDB-lite"/>
    </source>
</evidence>
<evidence type="ECO:0000256" key="2">
    <source>
        <dbReference type="SAM" id="Phobius"/>
    </source>
</evidence>
<feature type="compositionally biased region" description="Basic and acidic residues" evidence="1">
    <location>
        <begin position="162"/>
        <end position="178"/>
    </location>
</feature>
<accession>A0A166DKN7</accession>
<sequence length="178" mass="20341">MSIQIKVTEASTTNQNVPGIYLCGESDRLQFIWAYWIPILIFETTVFFLVAHKALKQWGIKILRSERHETIGAKLVAVLFYDSFIYFASVFVLFTTLTFLFRYTSYSVFNTVLGPFFALISILANHMVLNLPSMYDTTRRQEYNLSHLIPLSSIKFAGSSSRADRSVDADDTRAQPES</sequence>
<feature type="transmembrane region" description="Helical" evidence="2">
    <location>
        <begin position="112"/>
        <end position="131"/>
    </location>
</feature>
<feature type="transmembrane region" description="Helical" evidence="2">
    <location>
        <begin position="75"/>
        <end position="100"/>
    </location>
</feature>
<dbReference type="EMBL" id="KV428059">
    <property type="protein sequence ID" value="KZT38633.1"/>
    <property type="molecule type" value="Genomic_DNA"/>
</dbReference>